<organism evidence="8 9">
    <name type="scientific">Anaeroselena agilis</name>
    <dbReference type="NCBI Taxonomy" id="3063788"/>
    <lineage>
        <taxon>Bacteria</taxon>
        <taxon>Bacillati</taxon>
        <taxon>Bacillota</taxon>
        <taxon>Negativicutes</taxon>
        <taxon>Acetonemataceae</taxon>
        <taxon>Anaeroselena</taxon>
    </lineage>
</organism>
<keyword evidence="4" id="KW-0276">Fatty acid metabolism</keyword>
<evidence type="ECO:0000256" key="2">
    <source>
        <dbReference type="ARBA" id="ARBA00022516"/>
    </source>
</evidence>
<dbReference type="PANTHER" id="PTHR20863">
    <property type="entry name" value="ACYL CARRIER PROTEIN"/>
    <property type="match status" value="1"/>
</dbReference>
<reference evidence="8 9" key="1">
    <citation type="submission" date="2023-07" db="EMBL/GenBank/DDBJ databases">
        <title>The novel representative of Negativicutes class, Anaeroselena agilis gen. nov. sp. nov.</title>
        <authorList>
            <person name="Prokofeva M.I."/>
            <person name="Elcheninov A.G."/>
            <person name="Klyukina A."/>
            <person name="Kublanov I.V."/>
            <person name="Frolov E.N."/>
            <person name="Podosokorskaya O.A."/>
        </authorList>
    </citation>
    <scope>NUCLEOTIDE SEQUENCE [LARGE SCALE GENOMIC DNA]</scope>
    <source>
        <strain evidence="8 9">4137-cl</strain>
    </source>
</reference>
<keyword evidence="2" id="KW-0444">Lipid biosynthesis</keyword>
<protein>
    <submittedName>
        <fullName evidence="8">Acyl carrier protein</fullName>
    </submittedName>
</protein>
<keyword evidence="6" id="KW-0275">Fatty acid biosynthesis</keyword>
<evidence type="ECO:0000259" key="7">
    <source>
        <dbReference type="PROSITE" id="PS50075"/>
    </source>
</evidence>
<evidence type="ECO:0000256" key="1">
    <source>
        <dbReference type="ARBA" id="ARBA00022450"/>
    </source>
</evidence>
<dbReference type="SUPFAM" id="SSF47336">
    <property type="entry name" value="ACP-like"/>
    <property type="match status" value="1"/>
</dbReference>
<keyword evidence="1" id="KW-0596">Phosphopantetheine</keyword>
<dbReference type="PROSITE" id="PS50075">
    <property type="entry name" value="CARRIER"/>
    <property type="match status" value="1"/>
</dbReference>
<keyword evidence="3" id="KW-0597">Phosphoprotein</keyword>
<keyword evidence="9" id="KW-1185">Reference proteome</keyword>
<evidence type="ECO:0000313" key="8">
    <source>
        <dbReference type="EMBL" id="MDT8903950.1"/>
    </source>
</evidence>
<evidence type="ECO:0000256" key="5">
    <source>
        <dbReference type="ARBA" id="ARBA00023098"/>
    </source>
</evidence>
<dbReference type="PANTHER" id="PTHR20863:SF76">
    <property type="entry name" value="CARRIER DOMAIN-CONTAINING PROTEIN"/>
    <property type="match status" value="1"/>
</dbReference>
<keyword evidence="5" id="KW-0443">Lipid metabolism</keyword>
<dbReference type="Gene3D" id="1.10.1200.10">
    <property type="entry name" value="ACP-like"/>
    <property type="match status" value="1"/>
</dbReference>
<dbReference type="EMBL" id="JAUOZS010000001">
    <property type="protein sequence ID" value="MDT8903950.1"/>
    <property type="molecule type" value="Genomic_DNA"/>
</dbReference>
<evidence type="ECO:0000256" key="4">
    <source>
        <dbReference type="ARBA" id="ARBA00022832"/>
    </source>
</evidence>
<comment type="caution">
    <text evidence="8">The sequence shown here is derived from an EMBL/GenBank/DDBJ whole genome shotgun (WGS) entry which is preliminary data.</text>
</comment>
<evidence type="ECO:0000313" key="9">
    <source>
        <dbReference type="Proteomes" id="UP001254848"/>
    </source>
</evidence>
<sequence length="80" mass="8741">MSTLEKLGQIILKFKKGKVAPEALKATANLVSDLDLDSIDRTELLVLAEDAFNLKISDADAFKMKTLGDVAEYIDKKLSA</sequence>
<name>A0ABU3P4L0_9FIRM</name>
<evidence type="ECO:0000256" key="6">
    <source>
        <dbReference type="ARBA" id="ARBA00023160"/>
    </source>
</evidence>
<accession>A0ABU3P4L0</accession>
<dbReference type="InterPro" id="IPR009081">
    <property type="entry name" value="PP-bd_ACP"/>
</dbReference>
<feature type="domain" description="Carrier" evidence="7">
    <location>
        <begin position="1"/>
        <end position="78"/>
    </location>
</feature>
<dbReference type="InterPro" id="IPR003231">
    <property type="entry name" value="ACP"/>
</dbReference>
<dbReference type="RefSeq" id="WP_413782389.1">
    <property type="nucleotide sequence ID" value="NZ_JAUOZS010000001.1"/>
</dbReference>
<dbReference type="InterPro" id="IPR036736">
    <property type="entry name" value="ACP-like_sf"/>
</dbReference>
<evidence type="ECO:0000256" key="3">
    <source>
        <dbReference type="ARBA" id="ARBA00022553"/>
    </source>
</evidence>
<gene>
    <name evidence="8" type="ORF">Q4T40_22180</name>
</gene>
<proteinExistence type="predicted"/>
<dbReference type="Pfam" id="PF00550">
    <property type="entry name" value="PP-binding"/>
    <property type="match status" value="1"/>
</dbReference>
<dbReference type="Proteomes" id="UP001254848">
    <property type="component" value="Unassembled WGS sequence"/>
</dbReference>